<dbReference type="InterPro" id="IPR033254">
    <property type="entry name" value="Plant_FLA"/>
</dbReference>
<dbReference type="PROSITE" id="PS50213">
    <property type="entry name" value="FAS1"/>
    <property type="match status" value="2"/>
</dbReference>
<evidence type="ECO:0000256" key="5">
    <source>
        <dbReference type="ARBA" id="ARBA00022729"/>
    </source>
</evidence>
<dbReference type="GO" id="GO:0098552">
    <property type="term" value="C:side of membrane"/>
    <property type="evidence" value="ECO:0007669"/>
    <property type="project" value="UniProtKB-KW"/>
</dbReference>
<keyword evidence="7" id="KW-0449">Lipoprotein</keyword>
<dbReference type="FunFam" id="2.30.180.10:FF:000022">
    <property type="entry name" value="fasciclin-like arabinogalactan protein 4"/>
    <property type="match status" value="1"/>
</dbReference>
<gene>
    <name evidence="10" type="ORF">QJS04_geneDACA021544</name>
</gene>
<feature type="domain" description="FAS1" evidence="9">
    <location>
        <begin position="202"/>
        <end position="349"/>
    </location>
</feature>
<sequence length="421" mass="43401">MAFVAFFISKFTLPIHLILLSLSISSSALNVTEILSAHPDLSDFARLLSSSPVAADLAGRSSVTLLAVPNAELRRSSAGIPLSSASVVADVLRYHILLRYLSWPELRRLPSSGELVTTLYQTTGRAADGLGAVNLTISTSTGAVTVKTPAPFSPSPNATVLAPIAAVPYNLSILAVDSLLVPYGADLAASEGGVAAPPQSEAVNVTRILAEIGKGFNVVASMLAASGVAEEFGEDERGAGITVFAPADAAFAGLPPATDGLQSLPAEEKAAVLRFHVLHSYYPLGSLESIVNPVQPTLQTERAGAGRFTLNITRVNGSVAIDTGIVQATITQTVFDENPVAIFGVSNVLLPKEFFGSPSVAAKPAANVEVEAPMAPVMSPEDGSVEIPPSPGLGGVGSDGSDGRRGRWTDAIICIGLCLLV</sequence>
<accession>A0AAV9B6H1</accession>
<keyword evidence="11" id="KW-1185">Reference proteome</keyword>
<evidence type="ECO:0000256" key="1">
    <source>
        <dbReference type="ARBA" id="ARBA00004609"/>
    </source>
</evidence>
<proteinExistence type="inferred from homology"/>
<name>A0AAV9B6H1_ACOGR</name>
<evidence type="ECO:0000256" key="2">
    <source>
        <dbReference type="ARBA" id="ARBA00007843"/>
    </source>
</evidence>
<dbReference type="EMBL" id="JAUJYN010000005">
    <property type="protein sequence ID" value="KAK1271642.1"/>
    <property type="molecule type" value="Genomic_DNA"/>
</dbReference>
<dbReference type="Proteomes" id="UP001179952">
    <property type="component" value="Unassembled WGS sequence"/>
</dbReference>
<dbReference type="Pfam" id="PF02469">
    <property type="entry name" value="Fasciclin"/>
    <property type="match status" value="1"/>
</dbReference>
<dbReference type="PANTHER" id="PTHR32382:SF0">
    <property type="entry name" value="FASCICLIN-LIKE ARABINOGALACTAN PROTEIN 4"/>
    <property type="match status" value="1"/>
</dbReference>
<dbReference type="GO" id="GO:0009825">
    <property type="term" value="P:multidimensional cell growth"/>
    <property type="evidence" value="ECO:0007669"/>
    <property type="project" value="TreeGrafter"/>
</dbReference>
<evidence type="ECO:0000256" key="8">
    <source>
        <dbReference type="SAM" id="SignalP"/>
    </source>
</evidence>
<dbReference type="Gene3D" id="2.30.180.10">
    <property type="entry name" value="FAS1 domain"/>
    <property type="match status" value="2"/>
</dbReference>
<reference evidence="10" key="1">
    <citation type="journal article" date="2023" name="Nat. Commun.">
        <title>Diploid and tetraploid genomes of Acorus and the evolution of monocots.</title>
        <authorList>
            <person name="Ma L."/>
            <person name="Liu K.W."/>
            <person name="Li Z."/>
            <person name="Hsiao Y.Y."/>
            <person name="Qi Y."/>
            <person name="Fu T."/>
            <person name="Tang G.D."/>
            <person name="Zhang D."/>
            <person name="Sun W.H."/>
            <person name="Liu D.K."/>
            <person name="Li Y."/>
            <person name="Chen G.Z."/>
            <person name="Liu X.D."/>
            <person name="Liao X.Y."/>
            <person name="Jiang Y.T."/>
            <person name="Yu X."/>
            <person name="Hao Y."/>
            <person name="Huang J."/>
            <person name="Zhao X.W."/>
            <person name="Ke S."/>
            <person name="Chen Y.Y."/>
            <person name="Wu W.L."/>
            <person name="Hsu J.L."/>
            <person name="Lin Y.F."/>
            <person name="Huang M.D."/>
            <person name="Li C.Y."/>
            <person name="Huang L."/>
            <person name="Wang Z.W."/>
            <person name="Zhao X."/>
            <person name="Zhong W.Y."/>
            <person name="Peng D.H."/>
            <person name="Ahmad S."/>
            <person name="Lan S."/>
            <person name="Zhang J.S."/>
            <person name="Tsai W.C."/>
            <person name="Van de Peer Y."/>
            <person name="Liu Z.J."/>
        </authorList>
    </citation>
    <scope>NUCLEOTIDE SEQUENCE</scope>
    <source>
        <strain evidence="10">SCP</strain>
    </source>
</reference>
<dbReference type="InterPro" id="IPR036378">
    <property type="entry name" value="FAS1_dom_sf"/>
</dbReference>
<keyword evidence="4" id="KW-0325">Glycoprotein</keyword>
<evidence type="ECO:0000313" key="10">
    <source>
        <dbReference type="EMBL" id="KAK1271642.1"/>
    </source>
</evidence>
<evidence type="ECO:0000256" key="7">
    <source>
        <dbReference type="ARBA" id="ARBA00023288"/>
    </source>
</evidence>
<dbReference type="InterPro" id="IPR000782">
    <property type="entry name" value="FAS1_domain"/>
</dbReference>
<dbReference type="SMART" id="SM00554">
    <property type="entry name" value="FAS1"/>
    <property type="match status" value="1"/>
</dbReference>
<comment type="caution">
    <text evidence="10">The sequence shown here is derived from an EMBL/GenBank/DDBJ whole genome shotgun (WGS) entry which is preliminary data.</text>
</comment>
<dbReference type="GO" id="GO:0005886">
    <property type="term" value="C:plasma membrane"/>
    <property type="evidence" value="ECO:0007669"/>
    <property type="project" value="UniProtKB-SubCell"/>
</dbReference>
<feature type="signal peptide" evidence="8">
    <location>
        <begin position="1"/>
        <end position="28"/>
    </location>
</feature>
<evidence type="ECO:0000256" key="3">
    <source>
        <dbReference type="ARBA" id="ARBA00022475"/>
    </source>
</evidence>
<evidence type="ECO:0000256" key="4">
    <source>
        <dbReference type="ARBA" id="ARBA00022622"/>
    </source>
</evidence>
<feature type="chain" id="PRO_5043810041" evidence="8">
    <location>
        <begin position="29"/>
        <end position="421"/>
    </location>
</feature>
<feature type="domain" description="FAS1" evidence="9">
    <location>
        <begin position="28"/>
        <end position="180"/>
    </location>
</feature>
<dbReference type="PANTHER" id="PTHR32382">
    <property type="entry name" value="FASCICLIN-LIKE ARABINOGALACTAN PROTEIN"/>
    <property type="match status" value="1"/>
</dbReference>
<keyword evidence="3" id="KW-1003">Cell membrane</keyword>
<dbReference type="GO" id="GO:0009738">
    <property type="term" value="P:abscisic acid-activated signaling pathway"/>
    <property type="evidence" value="ECO:0007669"/>
    <property type="project" value="TreeGrafter"/>
</dbReference>
<keyword evidence="4" id="KW-0336">GPI-anchor</keyword>
<evidence type="ECO:0000256" key="6">
    <source>
        <dbReference type="ARBA" id="ARBA00023136"/>
    </source>
</evidence>
<evidence type="ECO:0000259" key="9">
    <source>
        <dbReference type="PROSITE" id="PS50213"/>
    </source>
</evidence>
<organism evidence="10 11">
    <name type="scientific">Acorus gramineus</name>
    <name type="common">Dwarf sweet flag</name>
    <dbReference type="NCBI Taxonomy" id="55184"/>
    <lineage>
        <taxon>Eukaryota</taxon>
        <taxon>Viridiplantae</taxon>
        <taxon>Streptophyta</taxon>
        <taxon>Embryophyta</taxon>
        <taxon>Tracheophyta</taxon>
        <taxon>Spermatophyta</taxon>
        <taxon>Magnoliopsida</taxon>
        <taxon>Liliopsida</taxon>
        <taxon>Acoraceae</taxon>
        <taxon>Acorus</taxon>
    </lineage>
</organism>
<dbReference type="GO" id="GO:0048354">
    <property type="term" value="P:mucilage biosynthetic process involved in seed coat development"/>
    <property type="evidence" value="ECO:0007669"/>
    <property type="project" value="TreeGrafter"/>
</dbReference>
<comment type="subcellular location">
    <subcellularLocation>
        <location evidence="1">Cell membrane</location>
        <topology evidence="1">Lipid-anchor</topology>
        <topology evidence="1">GPI-anchor</topology>
    </subcellularLocation>
</comment>
<dbReference type="SUPFAM" id="SSF82153">
    <property type="entry name" value="FAS1 domain"/>
    <property type="match status" value="2"/>
</dbReference>
<keyword evidence="6" id="KW-0472">Membrane</keyword>
<dbReference type="FunFam" id="2.30.180.10:FF:000013">
    <property type="entry name" value="Fasciclin-like arabinogalactan protein 4"/>
    <property type="match status" value="1"/>
</dbReference>
<dbReference type="AlphaFoldDB" id="A0AAV9B6H1"/>
<keyword evidence="5 8" id="KW-0732">Signal</keyword>
<protein>
    <submittedName>
        <fullName evidence="10">Fasciclin-like arabinogalactan protein 4</fullName>
    </submittedName>
</protein>
<comment type="similarity">
    <text evidence="2">Belongs to the fasciclin-like AGP family.</text>
</comment>
<evidence type="ECO:0000313" key="11">
    <source>
        <dbReference type="Proteomes" id="UP001179952"/>
    </source>
</evidence>
<reference evidence="10" key="2">
    <citation type="submission" date="2023-06" db="EMBL/GenBank/DDBJ databases">
        <authorList>
            <person name="Ma L."/>
            <person name="Liu K.-W."/>
            <person name="Li Z."/>
            <person name="Hsiao Y.-Y."/>
            <person name="Qi Y."/>
            <person name="Fu T."/>
            <person name="Tang G."/>
            <person name="Zhang D."/>
            <person name="Sun W.-H."/>
            <person name="Liu D.-K."/>
            <person name="Li Y."/>
            <person name="Chen G.-Z."/>
            <person name="Liu X.-D."/>
            <person name="Liao X.-Y."/>
            <person name="Jiang Y.-T."/>
            <person name="Yu X."/>
            <person name="Hao Y."/>
            <person name="Huang J."/>
            <person name="Zhao X.-W."/>
            <person name="Ke S."/>
            <person name="Chen Y.-Y."/>
            <person name="Wu W.-L."/>
            <person name="Hsu J.-L."/>
            <person name="Lin Y.-F."/>
            <person name="Huang M.-D."/>
            <person name="Li C.-Y."/>
            <person name="Huang L."/>
            <person name="Wang Z.-W."/>
            <person name="Zhao X."/>
            <person name="Zhong W.-Y."/>
            <person name="Peng D.-H."/>
            <person name="Ahmad S."/>
            <person name="Lan S."/>
            <person name="Zhang J.-S."/>
            <person name="Tsai W.-C."/>
            <person name="Van De Peer Y."/>
            <person name="Liu Z.-J."/>
        </authorList>
    </citation>
    <scope>NUCLEOTIDE SEQUENCE</scope>
    <source>
        <strain evidence="10">SCP</strain>
        <tissue evidence="10">Leaves</tissue>
    </source>
</reference>